<dbReference type="AlphaFoldDB" id="A0A1F4SHG9"/>
<dbReference type="InterPro" id="IPR005653">
    <property type="entry name" value="OstA-like_N"/>
</dbReference>
<evidence type="ECO:0000313" key="3">
    <source>
        <dbReference type="EMBL" id="OGC19861.1"/>
    </source>
</evidence>
<dbReference type="PANTHER" id="PTHR37481">
    <property type="entry name" value="LIPOPOLYSACCHARIDE EXPORT SYSTEM PROTEIN LPTC"/>
    <property type="match status" value="1"/>
</dbReference>
<dbReference type="GO" id="GO:0030288">
    <property type="term" value="C:outer membrane-bounded periplasmic space"/>
    <property type="evidence" value="ECO:0007669"/>
    <property type="project" value="TreeGrafter"/>
</dbReference>
<comment type="caution">
    <text evidence="3">The sequence shown here is derived from an EMBL/GenBank/DDBJ whole genome shotgun (WGS) entry which is preliminary data.</text>
</comment>
<dbReference type="GO" id="GO:0005886">
    <property type="term" value="C:plasma membrane"/>
    <property type="evidence" value="ECO:0007669"/>
    <property type="project" value="TreeGrafter"/>
</dbReference>
<dbReference type="EMBL" id="MEUB01000058">
    <property type="protein sequence ID" value="OGC19861.1"/>
    <property type="molecule type" value="Genomic_DNA"/>
</dbReference>
<gene>
    <name evidence="3" type="ORF">A2310_05875</name>
</gene>
<evidence type="ECO:0000259" key="2">
    <source>
        <dbReference type="Pfam" id="PF03968"/>
    </source>
</evidence>
<organism evidence="3 4">
    <name type="scientific">candidate division WOR-1 bacterium RIFOXYB2_FULL_37_13</name>
    <dbReference type="NCBI Taxonomy" id="1802579"/>
    <lineage>
        <taxon>Bacteria</taxon>
        <taxon>Bacillati</taxon>
        <taxon>Saganbacteria</taxon>
    </lineage>
</organism>
<feature type="transmembrane region" description="Helical" evidence="1">
    <location>
        <begin position="7"/>
        <end position="25"/>
    </location>
</feature>
<dbReference type="Proteomes" id="UP000178417">
    <property type="component" value="Unassembled WGS sequence"/>
</dbReference>
<evidence type="ECO:0000313" key="4">
    <source>
        <dbReference type="Proteomes" id="UP000178417"/>
    </source>
</evidence>
<sequence length="332" mass="37607">MELLRKISFFVFVLFILLLFVWALYLPKQDVTKLIEQTIAKQKDTLDIYYKGVTLQEIVNGVKYWEIKAAESSLNKTIGIASLEKTEGTFYKNKKPALMFTAPTAIWKINEKEIILRKPVGFDSLSNKRKLSTISKEKNFFNFSSYAENKGFFFKAEELVWNIKSKAIVCKNELWIKKGNISGHAKKLKGDVGLEEIEITGDPVIYIKNHSITTIEAEKFLINGISNTVKAQTHVLIKVDKLTGTTQFLTYNQSTGIIKIKNGIVVKYENYKISADTALYNIKNEKMILSSNGILTRGSSKLSGDVIIIDMKTKKVSIQGKSRAIIPDEEIK</sequence>
<reference evidence="3 4" key="1">
    <citation type="journal article" date="2016" name="Nat. Commun.">
        <title>Thousands of microbial genomes shed light on interconnected biogeochemical processes in an aquifer system.</title>
        <authorList>
            <person name="Anantharaman K."/>
            <person name="Brown C.T."/>
            <person name="Hug L.A."/>
            <person name="Sharon I."/>
            <person name="Castelle C.J."/>
            <person name="Probst A.J."/>
            <person name="Thomas B.C."/>
            <person name="Singh A."/>
            <person name="Wilkins M.J."/>
            <person name="Karaoz U."/>
            <person name="Brodie E.L."/>
            <person name="Williams K.H."/>
            <person name="Hubbard S.S."/>
            <person name="Banfield J.F."/>
        </authorList>
    </citation>
    <scope>NUCLEOTIDE SEQUENCE [LARGE SCALE GENOMIC DNA]</scope>
</reference>
<name>A0A1F4SHG9_UNCSA</name>
<keyword evidence="1" id="KW-0472">Membrane</keyword>
<dbReference type="STRING" id="1802579.A2310_05875"/>
<dbReference type="PANTHER" id="PTHR37481:SF1">
    <property type="entry name" value="LIPOPOLYSACCHARIDE EXPORT SYSTEM PROTEIN LPTC"/>
    <property type="match status" value="1"/>
</dbReference>
<dbReference type="InterPro" id="IPR052363">
    <property type="entry name" value="LPS_export_LptC"/>
</dbReference>
<proteinExistence type="predicted"/>
<accession>A0A1F4SHG9</accession>
<dbReference type="Pfam" id="PF06835">
    <property type="entry name" value="LptC"/>
    <property type="match status" value="1"/>
</dbReference>
<dbReference type="GO" id="GO:0015920">
    <property type="term" value="P:lipopolysaccharide transport"/>
    <property type="evidence" value="ECO:0007669"/>
    <property type="project" value="TreeGrafter"/>
</dbReference>
<dbReference type="GO" id="GO:0017089">
    <property type="term" value="F:glycolipid transfer activity"/>
    <property type="evidence" value="ECO:0007669"/>
    <property type="project" value="TreeGrafter"/>
</dbReference>
<dbReference type="Gene3D" id="2.60.450.10">
    <property type="entry name" value="Lipopolysaccharide (LPS) transport protein A like domain"/>
    <property type="match status" value="1"/>
</dbReference>
<evidence type="ECO:0000256" key="1">
    <source>
        <dbReference type="SAM" id="Phobius"/>
    </source>
</evidence>
<keyword evidence="1" id="KW-1133">Transmembrane helix</keyword>
<dbReference type="Pfam" id="PF03968">
    <property type="entry name" value="LptD_N"/>
    <property type="match status" value="1"/>
</dbReference>
<dbReference type="InterPro" id="IPR010664">
    <property type="entry name" value="LipoPS_assembly_LptC-rel"/>
</dbReference>
<keyword evidence="1" id="KW-0812">Transmembrane</keyword>
<feature type="domain" description="Organic solvent tolerance-like N-terminal" evidence="2">
    <location>
        <begin position="254"/>
        <end position="314"/>
    </location>
</feature>
<protein>
    <recommendedName>
        <fullName evidence="2">Organic solvent tolerance-like N-terminal domain-containing protein</fullName>
    </recommendedName>
</protein>